<comment type="subcellular location">
    <subcellularLocation>
        <location evidence="1">Membrane</location>
        <topology evidence="1">Multi-pass membrane protein</topology>
    </subcellularLocation>
</comment>
<feature type="transmembrane region" description="Helical" evidence="6">
    <location>
        <begin position="6"/>
        <end position="31"/>
    </location>
</feature>
<gene>
    <name evidence="7" type="ORF">KASA_0M00605G</name>
</gene>
<dbReference type="Pfam" id="PF03547">
    <property type="entry name" value="Mem_trans"/>
    <property type="match status" value="1"/>
</dbReference>
<dbReference type="STRING" id="1789683.A0A1X7R5Z8"/>
<dbReference type="OrthoDB" id="435607at2759"/>
<evidence type="ECO:0000256" key="2">
    <source>
        <dbReference type="ARBA" id="ARBA00022692"/>
    </source>
</evidence>
<sequence>MSKIDLGAAIYIALKPIFKIYTIIFVGFLLAKYNIVSMENAKGISNMVVNAILPCLTFNKIVTNISWHDIKEVGVIILSAIILFTFGATGALVTNYTTPVPKTFFWSFIFAGLFPNISDLPIAYTQSMGNGAIFSEAESEKGVAYSCIFLFTQSFLMMNFGMWRMVGLDFRDSKKDSDDLESQGSSTNISDVDTHQGTSIITNGPKDACLETTSQIPRVSVSSSNDSNRTSILSSLNSNVVDDDNGYSTGNHDYIQKYGKDTVKQASTHLEIEKPGEAHLIGSSNQIRRTHTLNSNFEDVKLSDENDDNLGYNDYDSVMMRRRKPRKSSVHDVISSFSAVDRIRTGELDLTRPLSMTEEVGRENTTVGVIDNNTEETGIVENALKSNGDLQSIYSEKSTKWTRFKKRVSDFIHEHHLEWVAYFAINFCRPASLGALLGIICALIPWIKALFVPTYVHVHQAPDDLPVLNFLMDFTAYIGNACIPLGLLLLGGTLARLEVNSIPKGFDRSVVLMTVFRLIISPIIGVLWANKLYDMNWLDSRIGKFVMILTWSMPCSTSQVYFTAFYTPVVGSHVQMDCLSVFFVAQYAILFITLSFVVTYTLKVDLNV</sequence>
<dbReference type="Proteomes" id="UP000196158">
    <property type="component" value="Unassembled WGS sequence"/>
</dbReference>
<feature type="transmembrane region" description="Helical" evidence="6">
    <location>
        <begin position="143"/>
        <end position="166"/>
    </location>
</feature>
<dbReference type="PANTHER" id="PTHR31274">
    <property type="entry name" value="PROTEIN ECM3"/>
    <property type="match status" value="1"/>
</dbReference>
<evidence type="ECO:0008006" key="9">
    <source>
        <dbReference type="Google" id="ProtNLM"/>
    </source>
</evidence>
<feature type="transmembrane region" description="Helical" evidence="6">
    <location>
        <begin position="476"/>
        <end position="497"/>
    </location>
</feature>
<feature type="transmembrane region" description="Helical" evidence="6">
    <location>
        <begin position="509"/>
        <end position="530"/>
    </location>
</feature>
<feature type="compositionally biased region" description="Polar residues" evidence="5">
    <location>
        <begin position="182"/>
        <end position="202"/>
    </location>
</feature>
<dbReference type="AlphaFoldDB" id="A0A1X7R5Z8"/>
<protein>
    <recommendedName>
        <fullName evidence="9">Auxin efflux carrier component</fullName>
    </recommendedName>
</protein>
<evidence type="ECO:0000256" key="1">
    <source>
        <dbReference type="ARBA" id="ARBA00004141"/>
    </source>
</evidence>
<feature type="transmembrane region" description="Helical" evidence="6">
    <location>
        <begin position="73"/>
        <end position="92"/>
    </location>
</feature>
<dbReference type="EMBL" id="FXLY01000006">
    <property type="protein sequence ID" value="SMN20676.1"/>
    <property type="molecule type" value="Genomic_DNA"/>
</dbReference>
<dbReference type="InterPro" id="IPR004776">
    <property type="entry name" value="Mem_transp_PIN-like"/>
</dbReference>
<keyword evidence="3 6" id="KW-1133">Transmembrane helix</keyword>
<evidence type="ECO:0000313" key="8">
    <source>
        <dbReference type="Proteomes" id="UP000196158"/>
    </source>
</evidence>
<accession>A0A1X7R5Z8</accession>
<dbReference type="GO" id="GO:0016020">
    <property type="term" value="C:membrane"/>
    <property type="evidence" value="ECO:0007669"/>
    <property type="project" value="UniProtKB-SubCell"/>
</dbReference>
<feature type="transmembrane region" description="Helical" evidence="6">
    <location>
        <begin position="578"/>
        <end position="602"/>
    </location>
</feature>
<feature type="region of interest" description="Disordered" evidence="5">
    <location>
        <begin position="177"/>
        <end position="206"/>
    </location>
</feature>
<name>A0A1X7R5Z8_9SACH</name>
<evidence type="ECO:0000256" key="6">
    <source>
        <dbReference type="SAM" id="Phobius"/>
    </source>
</evidence>
<evidence type="ECO:0000256" key="5">
    <source>
        <dbReference type="SAM" id="MobiDB-lite"/>
    </source>
</evidence>
<keyword evidence="4 6" id="KW-0472">Membrane</keyword>
<dbReference type="GO" id="GO:0055085">
    <property type="term" value="P:transmembrane transport"/>
    <property type="evidence" value="ECO:0007669"/>
    <property type="project" value="InterPro"/>
</dbReference>
<feature type="transmembrane region" description="Helical" evidence="6">
    <location>
        <begin position="104"/>
        <end position="123"/>
    </location>
</feature>
<reference evidence="7 8" key="1">
    <citation type="submission" date="2017-04" db="EMBL/GenBank/DDBJ databases">
        <authorList>
            <person name="Afonso C.L."/>
            <person name="Miller P.J."/>
            <person name="Scott M.A."/>
            <person name="Spackman E."/>
            <person name="Goraichik I."/>
            <person name="Dimitrov K.M."/>
            <person name="Suarez D.L."/>
            <person name="Swayne D.E."/>
        </authorList>
    </citation>
    <scope>NUCLEOTIDE SEQUENCE [LARGE SCALE GENOMIC DNA]</scope>
</reference>
<feature type="transmembrane region" description="Helical" evidence="6">
    <location>
        <begin position="433"/>
        <end position="456"/>
    </location>
</feature>
<keyword evidence="8" id="KW-1185">Reference proteome</keyword>
<dbReference type="InterPro" id="IPR040254">
    <property type="entry name" value="Ecm3-like"/>
</dbReference>
<evidence type="ECO:0000256" key="4">
    <source>
        <dbReference type="ARBA" id="ARBA00023136"/>
    </source>
</evidence>
<evidence type="ECO:0000313" key="7">
    <source>
        <dbReference type="EMBL" id="SMN20676.1"/>
    </source>
</evidence>
<evidence type="ECO:0000256" key="3">
    <source>
        <dbReference type="ARBA" id="ARBA00022989"/>
    </source>
</evidence>
<proteinExistence type="predicted"/>
<organism evidence="7 8">
    <name type="scientific">Maudiozyma saulgeensis</name>
    <dbReference type="NCBI Taxonomy" id="1789683"/>
    <lineage>
        <taxon>Eukaryota</taxon>
        <taxon>Fungi</taxon>
        <taxon>Dikarya</taxon>
        <taxon>Ascomycota</taxon>
        <taxon>Saccharomycotina</taxon>
        <taxon>Saccharomycetes</taxon>
        <taxon>Saccharomycetales</taxon>
        <taxon>Saccharomycetaceae</taxon>
        <taxon>Maudiozyma</taxon>
    </lineage>
</organism>
<feature type="transmembrane region" description="Helical" evidence="6">
    <location>
        <begin position="542"/>
        <end position="566"/>
    </location>
</feature>
<keyword evidence="2 6" id="KW-0812">Transmembrane</keyword>
<dbReference type="PANTHER" id="PTHR31274:SF1">
    <property type="entry name" value="AGL149CP"/>
    <property type="match status" value="1"/>
</dbReference>